<dbReference type="EMBL" id="LXQA010006146">
    <property type="protein sequence ID" value="MCH84027.1"/>
    <property type="molecule type" value="Genomic_DNA"/>
</dbReference>
<evidence type="ECO:0000313" key="1">
    <source>
        <dbReference type="EMBL" id="MCH84027.1"/>
    </source>
</evidence>
<organism evidence="1 2">
    <name type="scientific">Trifolium medium</name>
    <dbReference type="NCBI Taxonomy" id="97028"/>
    <lineage>
        <taxon>Eukaryota</taxon>
        <taxon>Viridiplantae</taxon>
        <taxon>Streptophyta</taxon>
        <taxon>Embryophyta</taxon>
        <taxon>Tracheophyta</taxon>
        <taxon>Spermatophyta</taxon>
        <taxon>Magnoliopsida</taxon>
        <taxon>eudicotyledons</taxon>
        <taxon>Gunneridae</taxon>
        <taxon>Pentapetalae</taxon>
        <taxon>rosids</taxon>
        <taxon>fabids</taxon>
        <taxon>Fabales</taxon>
        <taxon>Fabaceae</taxon>
        <taxon>Papilionoideae</taxon>
        <taxon>50 kb inversion clade</taxon>
        <taxon>NPAAA clade</taxon>
        <taxon>Hologalegina</taxon>
        <taxon>IRL clade</taxon>
        <taxon>Trifolieae</taxon>
        <taxon>Trifolium</taxon>
    </lineage>
</organism>
<accession>A0A392M958</accession>
<comment type="caution">
    <text evidence="1">The sequence shown here is derived from an EMBL/GenBank/DDBJ whole genome shotgun (WGS) entry which is preliminary data.</text>
</comment>
<proteinExistence type="predicted"/>
<dbReference type="Proteomes" id="UP000265520">
    <property type="component" value="Unassembled WGS sequence"/>
</dbReference>
<dbReference type="AlphaFoldDB" id="A0A392M958"/>
<keyword evidence="2" id="KW-1185">Reference proteome</keyword>
<feature type="non-terminal residue" evidence="1">
    <location>
        <position position="67"/>
    </location>
</feature>
<gene>
    <name evidence="1" type="ORF">A2U01_0004857</name>
</gene>
<sequence>MINDQVSALVKVAVEVVTSNQITAFRKPKSCNHGSFVTLIIKVNVRGPPLLDILNFRDEYLVQLPHI</sequence>
<name>A0A392M958_9FABA</name>
<protein>
    <submittedName>
        <fullName evidence="1">Uncharacterized protein</fullName>
    </submittedName>
</protein>
<reference evidence="1 2" key="1">
    <citation type="journal article" date="2018" name="Front. Plant Sci.">
        <title>Red Clover (Trifolium pratense) and Zigzag Clover (T. medium) - A Picture of Genomic Similarities and Differences.</title>
        <authorList>
            <person name="Dluhosova J."/>
            <person name="Istvanek J."/>
            <person name="Nedelnik J."/>
            <person name="Repkova J."/>
        </authorList>
    </citation>
    <scope>NUCLEOTIDE SEQUENCE [LARGE SCALE GENOMIC DNA]</scope>
    <source>
        <strain evidence="2">cv. 10/8</strain>
        <tissue evidence="1">Leaf</tissue>
    </source>
</reference>
<evidence type="ECO:0000313" key="2">
    <source>
        <dbReference type="Proteomes" id="UP000265520"/>
    </source>
</evidence>